<dbReference type="FunFam" id="3.40.50.11840:FF:000001">
    <property type="entry name" value="2-(3-amino-3-carboxypropyl)histidine synthase subunit 1"/>
    <property type="match status" value="1"/>
</dbReference>
<dbReference type="GO" id="GO:0017183">
    <property type="term" value="P:protein histidyl modification to diphthamide"/>
    <property type="evidence" value="ECO:0007669"/>
    <property type="project" value="UniProtKB-UniPathway"/>
</dbReference>
<evidence type="ECO:0000313" key="24">
    <source>
        <dbReference type="Proteomes" id="UP000322234"/>
    </source>
</evidence>
<comment type="pathway">
    <text evidence="2">Protein modification; peptidyl-diphthamide biosynthesis.</text>
</comment>
<protein>
    <recommendedName>
        <fullName evidence="6">2-(3-amino-3-carboxypropyl)histidine synthase subunit 1</fullName>
        <ecNumber evidence="5">2.5.1.108</ecNumber>
        <ecNumber evidence="17">3.1.1.1</ecNumber>
    </recommendedName>
    <alternativeName>
        <fullName evidence="15">Diphthamide biosynthesis protein 1</fullName>
    </alternativeName>
    <alternativeName>
        <fullName evidence="16">Diphtheria toxin resistance protein 1</fullName>
    </alternativeName>
    <alternativeName>
        <fullName evidence="7">Esterase OVCA2</fullName>
    </alternativeName>
    <alternativeName>
        <fullName evidence="21">OVCA2 serine hydrolase domain-containing protein</fullName>
    </alternativeName>
    <alternativeName>
        <fullName evidence="14">S-adenosyl-L-methionine:L-histidine 3-amino-3-carboxypropyltransferase 1</fullName>
    </alternativeName>
</protein>
<evidence type="ECO:0000256" key="13">
    <source>
        <dbReference type="ARBA" id="ARBA00023014"/>
    </source>
</evidence>
<evidence type="ECO:0000256" key="11">
    <source>
        <dbReference type="ARBA" id="ARBA00022723"/>
    </source>
</evidence>
<evidence type="ECO:0000256" key="21">
    <source>
        <dbReference type="ARBA" id="ARBA00093679"/>
    </source>
</evidence>
<evidence type="ECO:0000256" key="5">
    <source>
        <dbReference type="ARBA" id="ARBA00012221"/>
    </source>
</evidence>
<dbReference type="UniPathway" id="UPA00559"/>
<dbReference type="Gene3D" id="3.40.50.11840">
    <property type="entry name" value="Diphthamide synthesis DPH1/DPH2 domain 1"/>
    <property type="match status" value="1"/>
</dbReference>
<dbReference type="InterPro" id="IPR005645">
    <property type="entry name" value="FSH-like_dom"/>
</dbReference>
<keyword evidence="8" id="KW-0378">Hydrolase</keyword>
<keyword evidence="13" id="KW-0411">Iron-sulfur</keyword>
<dbReference type="Gene3D" id="3.40.50.1820">
    <property type="entry name" value="alpha/beta hydrolase"/>
    <property type="match status" value="1"/>
</dbReference>
<organism evidence="23 24">
    <name type="scientific">Bos mutus</name>
    <name type="common">wild yak</name>
    <dbReference type="NCBI Taxonomy" id="72004"/>
    <lineage>
        <taxon>Eukaryota</taxon>
        <taxon>Metazoa</taxon>
        <taxon>Chordata</taxon>
        <taxon>Craniata</taxon>
        <taxon>Vertebrata</taxon>
        <taxon>Euteleostomi</taxon>
        <taxon>Mammalia</taxon>
        <taxon>Eutheria</taxon>
        <taxon>Laurasiatheria</taxon>
        <taxon>Artiodactyla</taxon>
        <taxon>Ruminantia</taxon>
        <taxon>Pecora</taxon>
        <taxon>Bovidae</taxon>
        <taxon>Bovinae</taxon>
        <taxon>Bos</taxon>
    </lineage>
</organism>
<dbReference type="Gene3D" id="3.40.50.11850">
    <property type="entry name" value="Diphthamide synthesis DPH1/DPH2 domain 2"/>
    <property type="match status" value="1"/>
</dbReference>
<name>A0A6B0R8H2_9CETA</name>
<dbReference type="FunFam" id="3.40.50.11860:FF:000002">
    <property type="entry name" value="2-(3-amino-3-carboxypropyl)histidine synthase subunit 1"/>
    <property type="match status" value="1"/>
</dbReference>
<evidence type="ECO:0000256" key="4">
    <source>
        <dbReference type="ARBA" id="ARBA00010173"/>
    </source>
</evidence>
<evidence type="ECO:0000256" key="17">
    <source>
        <dbReference type="ARBA" id="ARBA00039155"/>
    </source>
</evidence>
<evidence type="ECO:0000256" key="9">
    <source>
        <dbReference type="ARBA" id="ARBA00022679"/>
    </source>
</evidence>
<evidence type="ECO:0000259" key="22">
    <source>
        <dbReference type="Pfam" id="PF03959"/>
    </source>
</evidence>
<dbReference type="FunFam" id="3.40.50.11850:FF:000001">
    <property type="entry name" value="2-(3-amino-3-carboxypropyl)histidine synthase subunit 1"/>
    <property type="match status" value="1"/>
</dbReference>
<comment type="similarity">
    <text evidence="3">Belongs to the LovG family.</text>
</comment>
<evidence type="ECO:0000256" key="14">
    <source>
        <dbReference type="ARBA" id="ARBA00031690"/>
    </source>
</evidence>
<dbReference type="SUPFAM" id="SSF53474">
    <property type="entry name" value="alpha/beta-Hydrolases"/>
    <property type="match status" value="1"/>
</dbReference>
<dbReference type="InterPro" id="IPR016435">
    <property type="entry name" value="DPH1/DPH2"/>
</dbReference>
<evidence type="ECO:0000256" key="18">
    <source>
        <dbReference type="ARBA" id="ARBA00048403"/>
    </source>
</evidence>
<dbReference type="GO" id="GO:0046872">
    <property type="term" value="F:metal ion binding"/>
    <property type="evidence" value="ECO:0007669"/>
    <property type="project" value="UniProtKB-KW"/>
</dbReference>
<dbReference type="EC" id="3.1.1.1" evidence="17"/>
<dbReference type="InterPro" id="IPR042265">
    <property type="entry name" value="DPH1/DPH2_3"/>
</dbReference>
<keyword evidence="8" id="KW-0719">Serine esterase</keyword>
<dbReference type="Gene3D" id="3.40.50.11860">
    <property type="entry name" value="Diphthamide synthesis DPH1/DPH2 domain 3"/>
    <property type="match status" value="1"/>
</dbReference>
<keyword evidence="11" id="KW-0479">Metal-binding</keyword>
<evidence type="ECO:0000313" key="23">
    <source>
        <dbReference type="EMBL" id="MXQ84636.1"/>
    </source>
</evidence>
<proteinExistence type="inferred from homology"/>
<dbReference type="GO" id="GO:0090560">
    <property type="term" value="F:2-(3-amino-3-carboxypropyl)histidine synthase activity"/>
    <property type="evidence" value="ECO:0007669"/>
    <property type="project" value="UniProtKB-EC"/>
</dbReference>
<comment type="function">
    <text evidence="20">Exhibits ester hydrolase activity with a strong preference for long-chain alkyl ester substrates and high selectivity against a variety of short, branched, and substituted esters. Is able to hydrolyze ester bonds within a wide range of p-nitrophenyl derivatives (C2-C14) in vitro, with a strong preference toward substrates of &gt;8 carbons.</text>
</comment>
<keyword evidence="24" id="KW-1185">Reference proteome</keyword>
<dbReference type="GO" id="GO:0051536">
    <property type="term" value="F:iron-sulfur cluster binding"/>
    <property type="evidence" value="ECO:0007669"/>
    <property type="project" value="UniProtKB-KW"/>
</dbReference>
<dbReference type="NCBIfam" id="TIGR00322">
    <property type="entry name" value="diphth2_R"/>
    <property type="match status" value="1"/>
</dbReference>
<dbReference type="SFLD" id="SFLDS00032">
    <property type="entry name" value="Radical_SAM_3-amino-3-carboxyp"/>
    <property type="match status" value="1"/>
</dbReference>
<dbReference type="InterPro" id="IPR042263">
    <property type="entry name" value="DPH1/DPH2_1"/>
</dbReference>
<evidence type="ECO:0000256" key="7">
    <source>
        <dbReference type="ARBA" id="ARBA00021974"/>
    </source>
</evidence>
<feature type="domain" description="Serine hydrolase" evidence="22">
    <location>
        <begin position="500"/>
        <end position="710"/>
    </location>
</feature>
<keyword evidence="10" id="KW-0949">S-adenosyl-L-methionine</keyword>
<evidence type="ECO:0000256" key="2">
    <source>
        <dbReference type="ARBA" id="ARBA00005156"/>
    </source>
</evidence>
<dbReference type="EC" id="2.5.1.108" evidence="5"/>
<evidence type="ECO:0000256" key="19">
    <source>
        <dbReference type="ARBA" id="ARBA00051142"/>
    </source>
</evidence>
<evidence type="ECO:0000256" key="20">
    <source>
        <dbReference type="ARBA" id="ARBA00093420"/>
    </source>
</evidence>
<comment type="cofactor">
    <cofactor evidence="1">
        <name>[4Fe-4S] cluster</name>
        <dbReference type="ChEBI" id="CHEBI:49883"/>
    </cofactor>
</comment>
<dbReference type="PANTHER" id="PTHR10762">
    <property type="entry name" value="DIPHTHAMIDE BIOSYNTHESIS PROTEIN"/>
    <property type="match status" value="1"/>
</dbReference>
<reference evidence="23" key="1">
    <citation type="submission" date="2019-10" db="EMBL/GenBank/DDBJ databases">
        <title>The sequence and de novo assembly of the wild yak genome.</title>
        <authorList>
            <person name="Liu Y."/>
        </authorList>
    </citation>
    <scope>NUCLEOTIDE SEQUENCE [LARGE SCALE GENOMIC DNA]</scope>
    <source>
        <strain evidence="23">WY2019</strain>
    </source>
</reference>
<evidence type="ECO:0000256" key="16">
    <source>
        <dbReference type="ARBA" id="ARBA00032789"/>
    </source>
</evidence>
<evidence type="ECO:0000256" key="15">
    <source>
        <dbReference type="ARBA" id="ARBA00032574"/>
    </source>
</evidence>
<comment type="similarity">
    <text evidence="4">Belongs to the DPH1/DPH2 family. DPH1 subfamily.</text>
</comment>
<keyword evidence="12" id="KW-0408">Iron</keyword>
<gene>
    <name evidence="23" type="ORF">E5288_WYG020759</name>
</gene>
<evidence type="ECO:0000256" key="8">
    <source>
        <dbReference type="ARBA" id="ARBA00022487"/>
    </source>
</evidence>
<dbReference type="Pfam" id="PF01866">
    <property type="entry name" value="Diphthamide_syn"/>
    <property type="match status" value="1"/>
</dbReference>
<accession>A0A6B0R8H2</accession>
<dbReference type="GO" id="GO:0106435">
    <property type="term" value="F:carboxylesterase activity"/>
    <property type="evidence" value="ECO:0007669"/>
    <property type="project" value="UniProtKB-EC"/>
</dbReference>
<comment type="catalytic activity">
    <reaction evidence="18">
        <text>L-histidyl-[translation elongation factor 2] + S-adenosyl-L-methionine = 2-[(3S)-amino-3-carboxypropyl]-L-histidyl-[translation elongation factor 2] + S-methyl-5'-thioadenosine + H(+)</text>
        <dbReference type="Rhea" id="RHEA:36783"/>
        <dbReference type="Rhea" id="RHEA-COMP:9748"/>
        <dbReference type="Rhea" id="RHEA-COMP:9749"/>
        <dbReference type="ChEBI" id="CHEBI:15378"/>
        <dbReference type="ChEBI" id="CHEBI:17509"/>
        <dbReference type="ChEBI" id="CHEBI:29979"/>
        <dbReference type="ChEBI" id="CHEBI:59789"/>
        <dbReference type="ChEBI" id="CHEBI:73995"/>
        <dbReference type="EC" id="2.5.1.108"/>
    </reaction>
</comment>
<evidence type="ECO:0000256" key="10">
    <source>
        <dbReference type="ARBA" id="ARBA00022691"/>
    </source>
</evidence>
<evidence type="ECO:0000256" key="1">
    <source>
        <dbReference type="ARBA" id="ARBA00001966"/>
    </source>
</evidence>
<comment type="catalytic activity">
    <reaction evidence="19">
        <text>a carboxylic ester + H2O = an alcohol + a carboxylate + H(+)</text>
        <dbReference type="Rhea" id="RHEA:21164"/>
        <dbReference type="ChEBI" id="CHEBI:15377"/>
        <dbReference type="ChEBI" id="CHEBI:15378"/>
        <dbReference type="ChEBI" id="CHEBI:29067"/>
        <dbReference type="ChEBI" id="CHEBI:30879"/>
        <dbReference type="ChEBI" id="CHEBI:33308"/>
        <dbReference type="EC" id="3.1.1.1"/>
    </reaction>
</comment>
<dbReference type="EMBL" id="VBQZ03000021">
    <property type="protein sequence ID" value="MXQ84636.1"/>
    <property type="molecule type" value="Genomic_DNA"/>
</dbReference>
<evidence type="ECO:0000256" key="6">
    <source>
        <dbReference type="ARBA" id="ARBA00021915"/>
    </source>
</evidence>
<dbReference type="Proteomes" id="UP000322234">
    <property type="component" value="Unassembled WGS sequence"/>
</dbReference>
<dbReference type="InterPro" id="IPR029058">
    <property type="entry name" value="AB_hydrolase_fold"/>
</dbReference>
<dbReference type="FunFam" id="3.40.50.1820:FF:000073">
    <property type="entry name" value="esterase OVCA2 isoform X6"/>
    <property type="match status" value="1"/>
</dbReference>
<sequence>MAALVAAEAAESCSRNGSGRGRAPRGRLANQIPAEILNNPQLQAAIQVLPSNYNFEVPKTIWRIQQAQAKKVALQMPEGLLLFACTIVDILERFTEAEVMVMGDVTYGACCVDDFTARALGADFLVHYGHSCLVPMDTSAQDFRVLYVFVDIRIDTAHLLDSIRLTFPPASALALVSTIQFVSTLQAAAQELKAEYRVSVPQCKPLSPGEILGCTSPCLPKEVEAVVYLGDGRFHLESVMIANPNISAYRYDPYSKVLSREHYDHQRMQANREEAIATARSAKSWGLILGTLGRQGSPKILEHLESRLQALGLPFVRLLLSEIFPSKLSLLPEVDVWVQVACPRLSIDWGTAFPRPLLTPYEAAVALRDISWQQPYPMDFYASSSLGPWTVNHGRDRLLQVPGRLALGKPRLARLAAAETRRCRRSLSETLLVPRYQPYFWTCRTLFPVVMAMFACSEARLQGGGCFGSRPSCSSSARGKAASGSSVAHALCRMAAQPLLRILCLAGFRQSERGFREKTGALRKALRGRAELVCLSGPHPVVDAAGSEGARPDSGPCPPEEQPQGWWFSEQEADVFLALEEPTACRGLEEALETVAQALNKLGPFDGILGFSQGAALAALVCALGQGGDPRFPLPRFVILVSGFCPRGLGLMEPIMQGPLSLPSLHVFGDTDGVIPSQESMQLCSRFDGAITLTHSGGHFIPAAAPQRQAYLKFLDQFAD</sequence>
<dbReference type="AlphaFoldDB" id="A0A6B0R8H2"/>
<evidence type="ECO:0000256" key="12">
    <source>
        <dbReference type="ARBA" id="ARBA00023004"/>
    </source>
</evidence>
<comment type="caution">
    <text evidence="23">The sequence shown here is derived from an EMBL/GenBank/DDBJ whole genome shotgun (WGS) entry which is preliminary data.</text>
</comment>
<evidence type="ECO:0000256" key="3">
    <source>
        <dbReference type="ARBA" id="ARBA00005863"/>
    </source>
</evidence>
<dbReference type="Pfam" id="PF03959">
    <property type="entry name" value="FSH1"/>
    <property type="match status" value="1"/>
</dbReference>
<dbReference type="PANTHER" id="PTHR10762:SF1">
    <property type="entry name" value="2-(3-AMINO-3-CARBOXYPROPYL)HISTIDINE SYNTHASE SUBUNIT 1"/>
    <property type="match status" value="1"/>
</dbReference>
<keyword evidence="9" id="KW-0808">Transferase</keyword>
<dbReference type="InterPro" id="IPR042264">
    <property type="entry name" value="DPH1/DPH2_2"/>
</dbReference>